<keyword evidence="2" id="KW-1185">Reference proteome</keyword>
<evidence type="ECO:0000313" key="2">
    <source>
        <dbReference type="Proteomes" id="UP000679725"/>
    </source>
</evidence>
<accession>A0ABM8UXS9</accession>
<dbReference type="EMBL" id="CAJRAU010000011">
    <property type="protein sequence ID" value="CAG5074464.1"/>
    <property type="molecule type" value="Genomic_DNA"/>
</dbReference>
<proteinExistence type="predicted"/>
<protein>
    <submittedName>
        <fullName evidence="1">Uncharacterized protein</fullName>
    </submittedName>
</protein>
<comment type="caution">
    <text evidence="1">The sequence shown here is derived from an EMBL/GenBank/DDBJ whole genome shotgun (WGS) entry which is preliminary data.</text>
</comment>
<gene>
    <name evidence="1" type="ORF">DYBT9623_05151</name>
</gene>
<dbReference type="Proteomes" id="UP000679725">
    <property type="component" value="Unassembled WGS sequence"/>
</dbReference>
<evidence type="ECO:0000313" key="1">
    <source>
        <dbReference type="EMBL" id="CAG5074464.1"/>
    </source>
</evidence>
<name>A0ABM8UXS9_9BACT</name>
<reference evidence="1 2" key="1">
    <citation type="submission" date="2021-04" db="EMBL/GenBank/DDBJ databases">
        <authorList>
            <person name="Rodrigo-Torres L."/>
            <person name="Arahal R. D."/>
            <person name="Lucena T."/>
        </authorList>
    </citation>
    <scope>NUCLEOTIDE SEQUENCE [LARGE SCALE GENOMIC DNA]</scope>
    <source>
        <strain evidence="1 2">CECT 9623</strain>
    </source>
</reference>
<organism evidence="1 2">
    <name type="scientific">Dyadobacter linearis</name>
    <dbReference type="NCBI Taxonomy" id="2823330"/>
    <lineage>
        <taxon>Bacteria</taxon>
        <taxon>Pseudomonadati</taxon>
        <taxon>Bacteroidota</taxon>
        <taxon>Cytophagia</taxon>
        <taxon>Cytophagales</taxon>
        <taxon>Spirosomataceae</taxon>
        <taxon>Dyadobacter</taxon>
    </lineage>
</organism>
<sequence length="68" mass="8057">METTDYYVVQMYVPGEDDWVTLSSYYRGRGIIAFRSSERLNLQQATIRQEQLSREHKSFTFRISGQSE</sequence>